<proteinExistence type="inferred from homology"/>
<dbReference type="AlphaFoldDB" id="A0A2H3JB64"/>
<comment type="similarity">
    <text evidence="1 4">Belongs to the short-chain dehydrogenases/reductases (SDR) family.</text>
</comment>
<dbReference type="InterPro" id="IPR051911">
    <property type="entry name" value="SDR_oxidoreductase"/>
</dbReference>
<dbReference type="OMA" id="REWLRIP"/>
<dbReference type="EMBL" id="KB467909">
    <property type="protein sequence ID" value="PCH37053.1"/>
    <property type="molecule type" value="Genomic_DNA"/>
</dbReference>
<dbReference type="Pfam" id="PF00106">
    <property type="entry name" value="adh_short"/>
    <property type="match status" value="1"/>
</dbReference>
<dbReference type="PROSITE" id="PS00061">
    <property type="entry name" value="ADH_SHORT"/>
    <property type="match status" value="1"/>
</dbReference>
<accession>A0A2H3JB64</accession>
<dbReference type="STRING" id="742152.A0A2H3JB64"/>
<dbReference type="Proteomes" id="UP000218811">
    <property type="component" value="Unassembled WGS sequence"/>
</dbReference>
<evidence type="ECO:0000256" key="3">
    <source>
        <dbReference type="ARBA" id="ARBA00023002"/>
    </source>
</evidence>
<dbReference type="SUPFAM" id="SSF51735">
    <property type="entry name" value="NAD(P)-binding Rossmann-fold domains"/>
    <property type="match status" value="1"/>
</dbReference>
<feature type="domain" description="Ketoreductase" evidence="5">
    <location>
        <begin position="4"/>
        <end position="174"/>
    </location>
</feature>
<gene>
    <name evidence="6" type="ORF">WOLCODRAFT_128022</name>
</gene>
<keyword evidence="3" id="KW-0560">Oxidoreductase</keyword>
<dbReference type="PRINTS" id="PR00080">
    <property type="entry name" value="SDRFAMILY"/>
</dbReference>
<dbReference type="InterPro" id="IPR020904">
    <property type="entry name" value="Sc_DH/Rdtase_CS"/>
</dbReference>
<sequence>MSSKIWLITGASSGIGLALAQYVLSQSDRVIATVRSLSKFPSSLRDAGAIPLILDLNGADAEIRKAGKKALEIYGHIDVLVNNAGFGLVSPVEELNLDDLRAQFQTNVFGALALTQALLPSFRERKSGHILNISSIAAFNGFASWSAYNASKAALESFSEALGQEVAPYNIRVLIIVPGFFATNFFQASSQLNLMNPSSVYTDPSQGHGTLEAIPKGHSARGQIGDVVKLSERVFEVVHGTGMAKCLVEGQGGKREWLRVPLGPDCGESMQRKIALLEENVRVFEPIWRSTDVEPERLKLYTYT</sequence>
<dbReference type="SMART" id="SM00822">
    <property type="entry name" value="PKS_KR"/>
    <property type="match status" value="1"/>
</dbReference>
<keyword evidence="7" id="KW-1185">Reference proteome</keyword>
<keyword evidence="2" id="KW-0521">NADP</keyword>
<evidence type="ECO:0000256" key="2">
    <source>
        <dbReference type="ARBA" id="ARBA00022857"/>
    </source>
</evidence>
<dbReference type="InterPro" id="IPR036291">
    <property type="entry name" value="NAD(P)-bd_dom_sf"/>
</dbReference>
<dbReference type="PANTHER" id="PTHR43976">
    <property type="entry name" value="SHORT CHAIN DEHYDROGENASE"/>
    <property type="match status" value="1"/>
</dbReference>
<protein>
    <submittedName>
        <fullName evidence="6">NAD(P)-binding protein</fullName>
    </submittedName>
</protein>
<evidence type="ECO:0000313" key="6">
    <source>
        <dbReference type="EMBL" id="PCH37053.1"/>
    </source>
</evidence>
<dbReference type="PANTHER" id="PTHR43976:SF16">
    <property type="entry name" value="SHORT-CHAIN DEHYDROGENASE_REDUCTASE FAMILY PROTEIN"/>
    <property type="match status" value="1"/>
</dbReference>
<evidence type="ECO:0000313" key="7">
    <source>
        <dbReference type="Proteomes" id="UP000218811"/>
    </source>
</evidence>
<reference evidence="6 7" key="1">
    <citation type="journal article" date="2012" name="Science">
        <title>The Paleozoic origin of enzymatic lignin decomposition reconstructed from 31 fungal genomes.</title>
        <authorList>
            <person name="Floudas D."/>
            <person name="Binder M."/>
            <person name="Riley R."/>
            <person name="Barry K."/>
            <person name="Blanchette R.A."/>
            <person name="Henrissat B."/>
            <person name="Martinez A.T."/>
            <person name="Otillar R."/>
            <person name="Spatafora J.W."/>
            <person name="Yadav J.S."/>
            <person name="Aerts A."/>
            <person name="Benoit I."/>
            <person name="Boyd A."/>
            <person name="Carlson A."/>
            <person name="Copeland A."/>
            <person name="Coutinho P.M."/>
            <person name="de Vries R.P."/>
            <person name="Ferreira P."/>
            <person name="Findley K."/>
            <person name="Foster B."/>
            <person name="Gaskell J."/>
            <person name="Glotzer D."/>
            <person name="Gorecki P."/>
            <person name="Heitman J."/>
            <person name="Hesse C."/>
            <person name="Hori C."/>
            <person name="Igarashi K."/>
            <person name="Jurgens J.A."/>
            <person name="Kallen N."/>
            <person name="Kersten P."/>
            <person name="Kohler A."/>
            <person name="Kuees U."/>
            <person name="Kumar T.K.A."/>
            <person name="Kuo A."/>
            <person name="LaButti K."/>
            <person name="Larrondo L.F."/>
            <person name="Lindquist E."/>
            <person name="Ling A."/>
            <person name="Lombard V."/>
            <person name="Lucas S."/>
            <person name="Lundell T."/>
            <person name="Martin R."/>
            <person name="McLaughlin D.J."/>
            <person name="Morgenstern I."/>
            <person name="Morin E."/>
            <person name="Murat C."/>
            <person name="Nagy L.G."/>
            <person name="Nolan M."/>
            <person name="Ohm R.A."/>
            <person name="Patyshakuliyeva A."/>
            <person name="Rokas A."/>
            <person name="Ruiz-Duenas F.J."/>
            <person name="Sabat G."/>
            <person name="Salamov A."/>
            <person name="Samejima M."/>
            <person name="Schmutz J."/>
            <person name="Slot J.C."/>
            <person name="St John F."/>
            <person name="Stenlid J."/>
            <person name="Sun H."/>
            <person name="Sun S."/>
            <person name="Syed K."/>
            <person name="Tsang A."/>
            <person name="Wiebenga A."/>
            <person name="Young D."/>
            <person name="Pisabarro A."/>
            <person name="Eastwood D.C."/>
            <person name="Martin F."/>
            <person name="Cullen D."/>
            <person name="Grigoriev I.V."/>
            <person name="Hibbett D.S."/>
        </authorList>
    </citation>
    <scope>NUCLEOTIDE SEQUENCE [LARGE SCALE GENOMIC DNA]</scope>
    <source>
        <strain evidence="6 7">MD-104</strain>
    </source>
</reference>
<dbReference type="CDD" id="cd05374">
    <property type="entry name" value="17beta-HSD-like_SDR_c"/>
    <property type="match status" value="1"/>
</dbReference>
<dbReference type="Gene3D" id="3.40.50.720">
    <property type="entry name" value="NAD(P)-binding Rossmann-like Domain"/>
    <property type="match status" value="1"/>
</dbReference>
<evidence type="ECO:0000256" key="1">
    <source>
        <dbReference type="ARBA" id="ARBA00006484"/>
    </source>
</evidence>
<dbReference type="PRINTS" id="PR00081">
    <property type="entry name" value="GDHRDH"/>
</dbReference>
<evidence type="ECO:0000256" key="4">
    <source>
        <dbReference type="RuleBase" id="RU000363"/>
    </source>
</evidence>
<name>A0A2H3JB64_WOLCO</name>
<dbReference type="InterPro" id="IPR002347">
    <property type="entry name" value="SDR_fam"/>
</dbReference>
<dbReference type="OrthoDB" id="1274115at2759"/>
<evidence type="ECO:0000259" key="5">
    <source>
        <dbReference type="SMART" id="SM00822"/>
    </source>
</evidence>
<dbReference type="InterPro" id="IPR057326">
    <property type="entry name" value="KR_dom"/>
</dbReference>
<dbReference type="GO" id="GO:0016491">
    <property type="term" value="F:oxidoreductase activity"/>
    <property type="evidence" value="ECO:0007669"/>
    <property type="project" value="UniProtKB-KW"/>
</dbReference>
<organism evidence="6 7">
    <name type="scientific">Wolfiporia cocos (strain MD-104)</name>
    <name type="common">Brown rot fungus</name>
    <dbReference type="NCBI Taxonomy" id="742152"/>
    <lineage>
        <taxon>Eukaryota</taxon>
        <taxon>Fungi</taxon>
        <taxon>Dikarya</taxon>
        <taxon>Basidiomycota</taxon>
        <taxon>Agaricomycotina</taxon>
        <taxon>Agaricomycetes</taxon>
        <taxon>Polyporales</taxon>
        <taxon>Phaeolaceae</taxon>
        <taxon>Wolfiporia</taxon>
    </lineage>
</organism>